<evidence type="ECO:0000313" key="6">
    <source>
        <dbReference type="EMBL" id="MDU8886376.1"/>
    </source>
</evidence>
<dbReference type="InterPro" id="IPR006558">
    <property type="entry name" value="LamG-like"/>
</dbReference>
<keyword evidence="1" id="KW-0732">Signal</keyword>
<keyword evidence="2" id="KW-0677">Repeat</keyword>
<evidence type="ECO:0000256" key="3">
    <source>
        <dbReference type="ARBA" id="ARBA00023157"/>
    </source>
</evidence>
<dbReference type="EMBL" id="JAWHTF010000005">
    <property type="protein sequence ID" value="MDU8886376.1"/>
    <property type="molecule type" value="Genomic_DNA"/>
</dbReference>
<dbReference type="InterPro" id="IPR045829">
    <property type="entry name" value="PKD_6"/>
</dbReference>
<dbReference type="SUPFAM" id="SSF49899">
    <property type="entry name" value="Concanavalin A-like lectins/glucanases"/>
    <property type="match status" value="1"/>
</dbReference>
<dbReference type="Proteomes" id="UP001268651">
    <property type="component" value="Unassembled WGS sequence"/>
</dbReference>
<evidence type="ECO:0000256" key="2">
    <source>
        <dbReference type="ARBA" id="ARBA00022737"/>
    </source>
</evidence>
<dbReference type="PROSITE" id="PS50835">
    <property type="entry name" value="IG_LIKE"/>
    <property type="match status" value="1"/>
</dbReference>
<evidence type="ECO:0000256" key="1">
    <source>
        <dbReference type="ARBA" id="ARBA00022729"/>
    </source>
</evidence>
<evidence type="ECO:0000259" key="5">
    <source>
        <dbReference type="PROSITE" id="PS50835"/>
    </source>
</evidence>
<dbReference type="Gene3D" id="2.60.40.10">
    <property type="entry name" value="Immunoglobulins"/>
    <property type="match status" value="6"/>
</dbReference>
<feature type="domain" description="HYR" evidence="4">
    <location>
        <begin position="22"/>
        <end position="105"/>
    </location>
</feature>
<dbReference type="InterPro" id="IPR007110">
    <property type="entry name" value="Ig-like_dom"/>
</dbReference>
<keyword evidence="7" id="KW-1185">Reference proteome</keyword>
<feature type="domain" description="Ig-like" evidence="5">
    <location>
        <begin position="1488"/>
        <end position="1590"/>
    </location>
</feature>
<dbReference type="RefSeq" id="WP_316662394.1">
    <property type="nucleotide sequence ID" value="NZ_JAWHTF010000005.1"/>
</dbReference>
<organism evidence="6 7">
    <name type="scientific">Gilvirhabdus luticola</name>
    <dbReference type="NCBI Taxonomy" id="3079858"/>
    <lineage>
        <taxon>Bacteria</taxon>
        <taxon>Pseudomonadati</taxon>
        <taxon>Bacteroidota</taxon>
        <taxon>Flavobacteriia</taxon>
        <taxon>Flavobacteriales</taxon>
        <taxon>Flavobacteriaceae</taxon>
        <taxon>Gilvirhabdus</taxon>
    </lineage>
</organism>
<sequence length="3438" mass="356990">MVTWTFDDGNGNSINVNQNVIIDDTTPPNAVCQDINVALDPSTGLASITAAQIDDGSSDNCGTTNLSLDIEDFDCNDIGTNTVTLTVDDGNGNSVSCTATVTVIDASTSASVSILSNPSDPSNFCDSAPVTFTATPGGTYGTPSYQWQINGIDEPGETNSTFTTSTLANADTVTVVMTSNLFACGVVSNSITVTVNPTVTPSVAIQSTNSAICPGESVTFSTVGASTLNMGLNPTYAWYLNETPGVTLVGTNPTYTTTTLNAGDEVYLIMTPSSEVQCPSPANATSNTITITVNPLPSLSTVDGSVCATSQTSIDLNTLVTTNGTTVTFHTTQANADNDTGAISATVSPASATTYYVRSELATGCYTTDTIDITIIPLPAVNAGDDQAICVGSSIDLATITNASGTNRTYHTSQADADNDSNPLASSTVSPASTTTYYVRSENGTTGCYDTDSVVITVNPLPNVNAGSDQTICFGDSVTLSGSGASTYSWDNGVSNNVPFSPSVTTTYTVTGTDSNGCQNIDTVTITVNPLPTLSTIDGSVCATSQTSIDLNTLVTTNGTTVTFHTTQANADNDTGAISATVSPASATTYYVRSELATGCFTTNSIDISIDTLPAVNAGDDQAICVGSSIDLATITNASGTNRTYHTSQADADNDSNPLASSTVSPASTTTYYVRSENSTTGCYNTDSVVITVNPDATISLITGNNNQDICANTSNSLTNIQYQIGGGGTGANVSGLPAGVSGSYNSGTGVYTISGIATVAAGTYNYTVNTTGCGGTSLGGTIEVYDSMPAAVGVITGNSGICPPTPESYFIAPVVGAVSYNWTVPSGYTISSGQGTTNITVNVSNTAIDGDITVTAVNPCGSTSNFLALTVADFAYVNAGPDQYICASSTQITLQGAIDGAITKARHFGWTDSPSGGTFPGGSVNNQLTGNYTLPSGLNPGDTVILTITGRNISGTCANNPVTDTMTIYIVDDAVTISGGTTICEGSNTNIQFSGQPNTTVTYNVNGGASQTIALDGSGNATLNTGALSTTSTYNLVSVAYTSNLSCTQSISGSTTVTVNPNTIISDPANKDQTICFNTAISPIVFSITNGTGASITSGSLPAGVSGVYSAGNFTISGTPTVTGTFNYTVTATGTCAPDSESGTITINPEATVNAGSDQTICSTDSATMAATIGGGASSGTWSSSGTGSFNNNSTTAVYSPSGADISAGSIVLTYTTNDPAGPCTAVNDSMTLTINPEATVNAGSDQTICSTDTATMAAAIGGGASSGTWSTSGGGSFNNNSTSAVYSPSPADISAGSVVLTYTTNDPAGPCTAVNDSMTLTIDPEATVDAGVNQTICSNNTATMAATIGGGASSGTWSTSGTGSFNNNSTTAVYSPSPVDISAGSVVLTYTTNDPAGPCTSVDDSMTLTINPEATVDAGANQTICSNTTATMAADINGGASSATWSTSGTGTFNNNSTTAVYSPSPADISAGSVVLTYTTNDPAGPCTAVNDSMTLTIKDQVVITTQPSNVGVCVTEPASFSVVAVGDDLTYQWYKSPGGAVSNSANISGATTNVLSFNMVNLSDAGTYYVIVSGDSSCSSVQSANVTLNINQVINITDQPDSATLCEGSNVTFTVAATGSIANYQWRKNGVNIGGASGPAYTSYTINGITLADAGNYDVVISSPGGTCSNAYSGIATLSVDQITTAEAGGPDFVCQSSTPSSITLSGASVGGGATTGAWSITSGRGTLSSLAQTANPENVTYTPANNFTGVVTLTLTTNAPGTCPANSDTRTINVELAPTVEAGGPDDICQSATPGSIALSGASVGGSATTGAWSITSGGGTLSSTAQTANPQNVTYTPAVNFSGIVTLTLTTNDPANSCSAISDTRTINVSNEATVDAGTDQTICETGTAVMAATIGGGASSGTWSTSGTGSFNNNSTTAIYTPSAADAIAGTVILTYTTNDPIGPCPAVSDDVEITIIPDLGDALLDGFAWDQNIPRQMGPISSEIIACHQGDGTLTLHIDSAYIPFIQGWEYNTGSGFTAAPSDGDPDSNILTYDFTGLIGLTSYRVVFSTGGTCGNAGYSSVAYVSVIPPDLEPEPVTANPTEFCYGDTSSMSASTSYGVEQLNQEGGFDQGQLNTTDPNGWLVDGELGKLSASANSENPNNWSVTNDGKTFNGILYDNDDPGPPSTNEGKFGIANGYYNVTGVGGHPVIYNSDGDRITTLETPIFSLMDLQNATLDFREAYNITGPQAACYTDETMTTTEPAPAAEIIIEISLDGGVTYTEFLRPTITGPADSGAGSYTDFNDVSLDLSDYFGQTNLRIRFTLVRNCTSTWAIDGITLPGSGGGSTVIWTDQWSSVVSTSNTFAYQPITPGYQIYTVTTLINGCAGGSEDVPLTVDYAYAGVDQTVSGGCGAPAQLHAYDNTKKARLNAQELQTSGNWTPGLYTVPTSDAFDYAGTGATGEWSITSGPAVAGIPDWTLEDPANYFFPSIYDPRAEFGGPSGQYELTWTVHGIGGDCSDSVIINLSSCATLDFDGIDDNVTFRNDFDLDAGPFSIEIWVKPDPTTNSGGPNDAFQTILSKRDASTYVDGYDLSLVGNKIYFNWNSGLSFTHTNTISTNRWYHVAVTYDGTTNYKMYIDGIELGSASGPPPIANNFECIMGAMDQSAGGGNPTPLYYYSGWLDELRIWNVELSVNQIRHMMNQEIIDNGGNVQGAVIPIDIPGPPAALTWANLDGYYRMNQGTDVANGYLLANAGTRDGQMRNITTWQLENSPLPYETDNTGNWYDTASDATSPWLWGHTVWDYPNAIGIDGTTRIDWNIVRTYHDVESDLTSTSPRDITVLGLLVEPNSELTITAQGTQDETNTGHGLWVTHYLDLDGSIDLIGESQLVQKRYFANQVNESLLEVDSEGFLERDQQGTVNFYNYNYWASPVSGWPNTSANNADYSILSVLRDGSDSNNPLPITPITGSVNGDILELSTYSLGGDGITPIGLNDYWQFYYINQPIGDYYSWVSVGLNGMIPVGNGYTMKGSGVGQTIGTPLLGTQNYVFIGKPHNNTIDTQVGPNRAAVIGNPYPSAIDSREFILDNIPGGNPGSTGSTTGTIYFWEHYTLNKTHITELYEGGYAILNLSGGTPATSHPIISQQGAPTKTPEYHIPVGQGFFVNGASSQNSTNVRFKNSQRIFVREGSVAGQEGSIFVRGTNTKGASAPPPPVGSEEDKIKRVRLNFKAPDGFGRPLLLAFVPDNKATDGFDYGYDAPNTDDFPDDMSFLMEEDPYVIQGVGDFDETKLFPLGLYLANSGKIEVSLTDLENFDNNVKVYIYDSYLGTYTKINIKDYEITLDAADYLDRFYLAFANKNSLSIEDEEILKVNQVIVNYLNETQEIYIKSPNDIEVRQVYLINIVGQTVGSWNITNTPMSQEFTIPVKNVADGNYIIKVESTASESTNKKVIIKH</sequence>
<evidence type="ECO:0000313" key="7">
    <source>
        <dbReference type="Proteomes" id="UP001268651"/>
    </source>
</evidence>
<protein>
    <submittedName>
        <fullName evidence="6">LamG-like jellyroll fold domain-containing protein</fullName>
    </submittedName>
</protein>
<proteinExistence type="predicted"/>
<accession>A0ABU3U7U3</accession>
<gene>
    <name evidence="6" type="ORF">RXV94_09415</name>
</gene>
<dbReference type="InterPro" id="IPR003599">
    <property type="entry name" value="Ig_sub"/>
</dbReference>
<name>A0ABU3U7U3_9FLAO</name>
<dbReference type="SUPFAM" id="SSF48726">
    <property type="entry name" value="Immunoglobulin"/>
    <property type="match status" value="2"/>
</dbReference>
<dbReference type="SMART" id="SM00560">
    <property type="entry name" value="LamGL"/>
    <property type="match status" value="1"/>
</dbReference>
<dbReference type="InterPro" id="IPR013783">
    <property type="entry name" value="Ig-like_fold"/>
</dbReference>
<reference evidence="6 7" key="1">
    <citation type="submission" date="2023-10" db="EMBL/GenBank/DDBJ databases">
        <title>Marimonas sp. nov. isolated from tidal mud flat.</title>
        <authorList>
            <person name="Jaincy N.J."/>
            <person name="Srinivasan S."/>
            <person name="Lee S.-S."/>
        </authorList>
    </citation>
    <scope>NUCLEOTIDE SEQUENCE [LARGE SCALE GENOMIC DNA]</scope>
    <source>
        <strain evidence="6 7">MJ-SS3</strain>
    </source>
</reference>
<dbReference type="SMART" id="SM00409">
    <property type="entry name" value="IG"/>
    <property type="match status" value="2"/>
</dbReference>
<dbReference type="InterPro" id="IPR003410">
    <property type="entry name" value="HYR_dom"/>
</dbReference>
<dbReference type="InterPro" id="IPR036179">
    <property type="entry name" value="Ig-like_dom_sf"/>
</dbReference>
<dbReference type="Pfam" id="PF13385">
    <property type="entry name" value="Laminin_G_3"/>
    <property type="match status" value="1"/>
</dbReference>
<dbReference type="Pfam" id="PF19408">
    <property type="entry name" value="PKD_6"/>
    <property type="match status" value="1"/>
</dbReference>
<comment type="caution">
    <text evidence="6">The sequence shown here is derived from an EMBL/GenBank/DDBJ whole genome shotgun (WGS) entry which is preliminary data.</text>
</comment>
<dbReference type="Gene3D" id="2.60.120.200">
    <property type="match status" value="1"/>
</dbReference>
<keyword evidence="3" id="KW-1015">Disulfide bond</keyword>
<dbReference type="InterPro" id="IPR013320">
    <property type="entry name" value="ConA-like_dom_sf"/>
</dbReference>
<evidence type="ECO:0000259" key="4">
    <source>
        <dbReference type="PROSITE" id="PS50825"/>
    </source>
</evidence>
<dbReference type="PROSITE" id="PS50825">
    <property type="entry name" value="HYR"/>
    <property type="match status" value="1"/>
</dbReference>